<dbReference type="Gene3D" id="3.30.920.30">
    <property type="entry name" value="Hypothetical protein"/>
    <property type="match status" value="1"/>
</dbReference>
<evidence type="ECO:0000313" key="2">
    <source>
        <dbReference type="Proteomes" id="UP000231688"/>
    </source>
</evidence>
<protein>
    <recommendedName>
        <fullName evidence="3">Type II toxin-antitoxin system HicA family toxin</fullName>
    </recommendedName>
</protein>
<dbReference type="AlphaFoldDB" id="A0A2M7UD80"/>
<accession>A0A2M7UD80</accession>
<dbReference type="Proteomes" id="UP000231688">
    <property type="component" value="Unassembled WGS sequence"/>
</dbReference>
<gene>
    <name evidence="1" type="ORF">COY10_01900</name>
</gene>
<dbReference type="EMBL" id="PFOH01000051">
    <property type="protein sequence ID" value="PIZ69205.1"/>
    <property type="molecule type" value="Genomic_DNA"/>
</dbReference>
<name>A0A2M7UD80_9BACT</name>
<comment type="caution">
    <text evidence="1">The sequence shown here is derived from an EMBL/GenBank/DDBJ whole genome shotgun (WGS) entry which is preliminary data.</text>
</comment>
<evidence type="ECO:0000313" key="1">
    <source>
        <dbReference type="EMBL" id="PIZ69205.1"/>
    </source>
</evidence>
<proteinExistence type="predicted"/>
<sequence length="77" mass="9057">MSDFYFPCKRRKILKALKKIGLSVENSAKHDLAKCIHNGKKTTIPRHTEIKREIVDNIAHFLLDKGFERQRLLNLLR</sequence>
<evidence type="ECO:0008006" key="3">
    <source>
        <dbReference type="Google" id="ProtNLM"/>
    </source>
</evidence>
<organism evidence="1 2">
    <name type="scientific">Candidatus Portnoybacteria bacterium CG_4_10_14_0_2_um_filter_43_36</name>
    <dbReference type="NCBI Taxonomy" id="1974798"/>
    <lineage>
        <taxon>Bacteria</taxon>
        <taxon>Candidatus Portnoyibacteriota</taxon>
    </lineage>
</organism>
<reference evidence="2" key="1">
    <citation type="submission" date="2017-09" db="EMBL/GenBank/DDBJ databases">
        <title>Depth-based differentiation of microbial function through sediment-hosted aquifers and enrichment of novel symbionts in the deep terrestrial subsurface.</title>
        <authorList>
            <person name="Probst A.J."/>
            <person name="Ladd B."/>
            <person name="Jarett J.K."/>
            <person name="Geller-Mcgrath D.E."/>
            <person name="Sieber C.M.K."/>
            <person name="Emerson J.B."/>
            <person name="Anantharaman K."/>
            <person name="Thomas B.C."/>
            <person name="Malmstrom R."/>
            <person name="Stieglmeier M."/>
            <person name="Klingl A."/>
            <person name="Woyke T."/>
            <person name="Ryan C.M."/>
            <person name="Banfield J.F."/>
        </authorList>
    </citation>
    <scope>NUCLEOTIDE SEQUENCE [LARGE SCALE GENOMIC DNA]</scope>
</reference>
<dbReference type="InterPro" id="IPR038570">
    <property type="entry name" value="HicA_sf"/>
</dbReference>